<organism evidence="3 4">
    <name type="scientific">Streptomyces lydicus</name>
    <dbReference type="NCBI Taxonomy" id="47763"/>
    <lineage>
        <taxon>Bacteria</taxon>
        <taxon>Bacillati</taxon>
        <taxon>Actinomycetota</taxon>
        <taxon>Actinomycetes</taxon>
        <taxon>Kitasatosporales</taxon>
        <taxon>Streptomycetaceae</taxon>
        <taxon>Streptomyces</taxon>
    </lineage>
</organism>
<dbReference type="KEGG" id="slc:SL103_34120"/>
<accession>A0A1D7VV57</accession>
<dbReference type="KEGG" id="slc:SL103_34215"/>
<dbReference type="EMBL" id="CP017157">
    <property type="protein sequence ID" value="AOP50637.1"/>
    <property type="molecule type" value="Genomic_DNA"/>
</dbReference>
<reference evidence="3 4" key="1">
    <citation type="submission" date="2016-09" db="EMBL/GenBank/DDBJ databases">
        <title>Complete genome sequencing of Streptomyces lydicus 103 and metabolic pathways analysis of antibiotic biosynthesis.</title>
        <authorList>
            <person name="Jia N."/>
            <person name="Ding M.-Z."/>
            <person name="Gao F."/>
            <person name="Yuan Y.-J."/>
        </authorList>
    </citation>
    <scope>NUCLEOTIDE SEQUENCE [LARGE SCALE GENOMIC DNA]</scope>
    <source>
        <strain evidence="3 4">103</strain>
    </source>
</reference>
<dbReference type="RefSeq" id="WP_069572846.1">
    <property type="nucleotide sequence ID" value="NZ_CP017157.1"/>
</dbReference>
<evidence type="ECO:0000313" key="2">
    <source>
        <dbReference type="EMBL" id="AOP50622.1"/>
    </source>
</evidence>
<proteinExistence type="predicted"/>
<keyword evidence="1" id="KW-0812">Transmembrane</keyword>
<gene>
    <name evidence="2" type="ORF">SL103_34120</name>
    <name evidence="3" type="ORF">SL103_34215</name>
</gene>
<protein>
    <recommendedName>
        <fullName evidence="5">DUF2304 domain-containing protein</fullName>
    </recommendedName>
</protein>
<name>A0A1D7VV57_9ACTN</name>
<dbReference type="EMBL" id="CP017157">
    <property type="protein sequence ID" value="AOP50622.1"/>
    <property type="molecule type" value="Genomic_DNA"/>
</dbReference>
<sequence>MVLSISGLVLALLLTAVMLRSRYLPVGGALTAACLGYFLAASGAAPAINAFFSTLATGISSLGHSFG</sequence>
<evidence type="ECO:0000313" key="4">
    <source>
        <dbReference type="Proteomes" id="UP000094094"/>
    </source>
</evidence>
<evidence type="ECO:0000313" key="3">
    <source>
        <dbReference type="EMBL" id="AOP50637.1"/>
    </source>
</evidence>
<evidence type="ECO:0008006" key="5">
    <source>
        <dbReference type="Google" id="ProtNLM"/>
    </source>
</evidence>
<keyword evidence="1" id="KW-1133">Transmembrane helix</keyword>
<feature type="transmembrane region" description="Helical" evidence="1">
    <location>
        <begin position="29"/>
        <end position="52"/>
    </location>
</feature>
<keyword evidence="4" id="KW-1185">Reference proteome</keyword>
<dbReference type="Proteomes" id="UP000094094">
    <property type="component" value="Chromosome"/>
</dbReference>
<keyword evidence="1" id="KW-0472">Membrane</keyword>
<evidence type="ECO:0000256" key="1">
    <source>
        <dbReference type="SAM" id="Phobius"/>
    </source>
</evidence>
<dbReference type="AlphaFoldDB" id="A0A1D7VV57"/>